<keyword evidence="3" id="KW-1185">Reference proteome</keyword>
<sequence>MSITLRDVGALVNLPPLGDTIFPGILIFGVAPKFDKKLTESYSSLQNCYNHSSAEPSHAKRVAFLQIWLCKYILCVPSMKPSMSYLPIAHELARGRPLNLCSFFLAALYRGMASLQFQLKNGVSPTGSGPLWFTQMWLKAYFPSLGALSLSFHTASCYGLAIDPLSPVTMSRRDIFSFFYTLDSIPSFFPFPPFLTPDYVQPPSTLDSASTSLLVWVQFLTGRELFHDIFTGTNAKAEFEIYAPQFFARQLGFGQTWPVPPCYSRNLIDGFHTINKVEAEAINTRNILLTSNFSLAPFNPSHVIHQLFEQLWPSV</sequence>
<comment type="caution">
    <text evidence="2">The sequence shown here is derived from an EMBL/GenBank/DDBJ whole genome shotgun (WGS) entry which is preliminary data.</text>
</comment>
<dbReference type="InterPro" id="IPR044824">
    <property type="entry name" value="MAIN-like"/>
</dbReference>
<feature type="domain" description="Aminotransferase-like plant mobile" evidence="1">
    <location>
        <begin position="1"/>
        <end position="259"/>
    </location>
</feature>
<organism evidence="2 3">
    <name type="scientific">Olea europaea subsp. europaea</name>
    <dbReference type="NCBI Taxonomy" id="158383"/>
    <lineage>
        <taxon>Eukaryota</taxon>
        <taxon>Viridiplantae</taxon>
        <taxon>Streptophyta</taxon>
        <taxon>Embryophyta</taxon>
        <taxon>Tracheophyta</taxon>
        <taxon>Spermatophyta</taxon>
        <taxon>Magnoliopsida</taxon>
        <taxon>eudicotyledons</taxon>
        <taxon>Gunneridae</taxon>
        <taxon>Pentapetalae</taxon>
        <taxon>asterids</taxon>
        <taxon>lamiids</taxon>
        <taxon>Lamiales</taxon>
        <taxon>Oleaceae</taxon>
        <taxon>Oleeae</taxon>
        <taxon>Olea</taxon>
    </lineage>
</organism>
<dbReference type="EMBL" id="CACTIH010000128">
    <property type="protein sequence ID" value="CAA2954844.1"/>
    <property type="molecule type" value="Genomic_DNA"/>
</dbReference>
<evidence type="ECO:0000313" key="3">
    <source>
        <dbReference type="Proteomes" id="UP000594638"/>
    </source>
</evidence>
<name>A0A8S0PQ38_OLEEU</name>
<dbReference type="Proteomes" id="UP000594638">
    <property type="component" value="Unassembled WGS sequence"/>
</dbReference>
<evidence type="ECO:0000313" key="2">
    <source>
        <dbReference type="EMBL" id="CAA2954844.1"/>
    </source>
</evidence>
<dbReference type="InterPro" id="IPR019557">
    <property type="entry name" value="AminoTfrase-like_pln_mobile"/>
</dbReference>
<dbReference type="Pfam" id="PF10536">
    <property type="entry name" value="PMD"/>
    <property type="match status" value="1"/>
</dbReference>
<dbReference type="Gramene" id="OE9A112479T1">
    <property type="protein sequence ID" value="OE9A112479C1"/>
    <property type="gene ID" value="OE9A112479"/>
</dbReference>
<dbReference type="GO" id="GO:0010073">
    <property type="term" value="P:meristem maintenance"/>
    <property type="evidence" value="ECO:0007669"/>
    <property type="project" value="InterPro"/>
</dbReference>
<dbReference type="PANTHER" id="PTHR46033:SF65">
    <property type="entry name" value="AMINOTRANSFERASE-LIKE PLANT MOBILE DOMAIN-CONTAINING PROTEIN"/>
    <property type="match status" value="1"/>
</dbReference>
<protein>
    <recommendedName>
        <fullName evidence="1">Aminotransferase-like plant mobile domain-containing protein</fullName>
    </recommendedName>
</protein>
<proteinExistence type="predicted"/>
<accession>A0A8S0PQ38</accession>
<dbReference type="OrthoDB" id="927638at2759"/>
<evidence type="ECO:0000259" key="1">
    <source>
        <dbReference type="Pfam" id="PF10536"/>
    </source>
</evidence>
<dbReference type="PANTHER" id="PTHR46033">
    <property type="entry name" value="PROTEIN MAIN-LIKE 2"/>
    <property type="match status" value="1"/>
</dbReference>
<dbReference type="AlphaFoldDB" id="A0A8S0PQ38"/>
<gene>
    <name evidence="2" type="ORF">OLEA9_A112479</name>
</gene>
<reference evidence="2 3" key="1">
    <citation type="submission" date="2019-12" db="EMBL/GenBank/DDBJ databases">
        <authorList>
            <person name="Alioto T."/>
            <person name="Alioto T."/>
            <person name="Gomez Garrido J."/>
        </authorList>
    </citation>
    <scope>NUCLEOTIDE SEQUENCE [LARGE SCALE GENOMIC DNA]</scope>
</reference>